<dbReference type="RefSeq" id="WP_096240326.1">
    <property type="nucleotide sequence ID" value="NZ_LT907978.1"/>
</dbReference>
<dbReference type="AlphaFoldDB" id="A0A285PWQ6"/>
<dbReference type="GO" id="GO:0051536">
    <property type="term" value="F:iron-sulfur cluster binding"/>
    <property type="evidence" value="ECO:0007669"/>
    <property type="project" value="InterPro"/>
</dbReference>
<dbReference type="Pfam" id="PF17651">
    <property type="entry name" value="Raco_middle"/>
    <property type="match status" value="1"/>
</dbReference>
<dbReference type="CDD" id="cd00207">
    <property type="entry name" value="fer2"/>
    <property type="match status" value="1"/>
</dbReference>
<dbReference type="Pfam" id="PF14574">
    <property type="entry name" value="RACo_C_ter"/>
    <property type="match status" value="1"/>
</dbReference>
<evidence type="ECO:0000259" key="1">
    <source>
        <dbReference type="PROSITE" id="PS51085"/>
    </source>
</evidence>
<evidence type="ECO:0000313" key="3">
    <source>
        <dbReference type="Proteomes" id="UP000217549"/>
    </source>
</evidence>
<dbReference type="KEGG" id="ehl:EHLA_1736"/>
<evidence type="ECO:0000313" key="2">
    <source>
        <dbReference type="EMBL" id="SOB72445.1"/>
    </source>
</evidence>
<dbReference type="InterPro" id="IPR001041">
    <property type="entry name" value="2Fe-2S_ferredoxin-type"/>
</dbReference>
<dbReference type="SUPFAM" id="SSF54292">
    <property type="entry name" value="2Fe-2S ferredoxin-like"/>
    <property type="match status" value="1"/>
</dbReference>
<dbReference type="Gene3D" id="3.10.20.30">
    <property type="match status" value="1"/>
</dbReference>
<dbReference type="PANTHER" id="PTHR42895">
    <property type="entry name" value="IRON-SULFUR CLUSTER-BINDING PROTEIN-RELATED"/>
    <property type="match status" value="1"/>
</dbReference>
<dbReference type="Proteomes" id="UP000217549">
    <property type="component" value="Chromosome I"/>
</dbReference>
<dbReference type="InterPro" id="IPR041414">
    <property type="entry name" value="Raco-like_middle"/>
</dbReference>
<feature type="domain" description="2Fe-2S ferredoxin-type" evidence="1">
    <location>
        <begin position="3"/>
        <end position="79"/>
    </location>
</feature>
<keyword evidence="3" id="KW-1185">Reference proteome</keyword>
<gene>
    <name evidence="2" type="ORF">EHLA_1736</name>
</gene>
<dbReference type="Pfam" id="PF00111">
    <property type="entry name" value="Fer2"/>
    <property type="match status" value="1"/>
</dbReference>
<name>A0A285PWQ6_9FIRM</name>
<reference evidence="3" key="1">
    <citation type="submission" date="2017-09" db="EMBL/GenBank/DDBJ databases">
        <authorList>
            <person name="Shetty A S."/>
        </authorList>
    </citation>
    <scope>NUCLEOTIDE SEQUENCE [LARGE SCALE GENOMIC DNA]</scope>
</reference>
<dbReference type="PANTHER" id="PTHR42895:SF2">
    <property type="entry name" value="IRON-SULFUR CLUSTER PROTEIN"/>
    <property type="match status" value="1"/>
</dbReference>
<dbReference type="Gene3D" id="3.30.420.480">
    <property type="entry name" value="Domain of unknown function (DUF4445)"/>
    <property type="match status" value="1"/>
</dbReference>
<dbReference type="PROSITE" id="PS51085">
    <property type="entry name" value="2FE2S_FER_2"/>
    <property type="match status" value="1"/>
</dbReference>
<dbReference type="InterPro" id="IPR012675">
    <property type="entry name" value="Beta-grasp_dom_sf"/>
</dbReference>
<protein>
    <submittedName>
        <fullName evidence="2">2Fe-2S ferredoxin-type iron-sulfur binding domain profile</fullName>
    </submittedName>
</protein>
<dbReference type="EMBL" id="LT907978">
    <property type="protein sequence ID" value="SOB72445.1"/>
    <property type="molecule type" value="Genomic_DNA"/>
</dbReference>
<dbReference type="InterPro" id="IPR036010">
    <property type="entry name" value="2Fe-2S_ferredoxin-like_sf"/>
</dbReference>
<organism evidence="2 3">
    <name type="scientific">Anaerobutyricum hallii</name>
    <dbReference type="NCBI Taxonomy" id="39488"/>
    <lineage>
        <taxon>Bacteria</taxon>
        <taxon>Bacillati</taxon>
        <taxon>Bacillota</taxon>
        <taxon>Clostridia</taxon>
        <taxon>Lachnospirales</taxon>
        <taxon>Lachnospiraceae</taxon>
        <taxon>Anaerobutyricum</taxon>
    </lineage>
</organism>
<proteinExistence type="predicted"/>
<dbReference type="InterPro" id="IPR052911">
    <property type="entry name" value="Corrinoid_activation_enz"/>
</dbReference>
<dbReference type="InterPro" id="IPR042259">
    <property type="entry name" value="Raco-like_middle_sf"/>
</dbReference>
<dbReference type="InterPro" id="IPR027980">
    <property type="entry name" value="RACo_C"/>
</dbReference>
<accession>A0A285PWQ6</accession>
<sequence>MSYQIYFINQNKKIAVDGGKLFAACELAGFPLNLVCGGNGTCGKCRVRIKGKADENFKEVLACQTEITEDMEICLKESDYRQETVVLTKAAPLNIEFHPSVSKKYVTKDEIIEKMREKNTFFSQTEKVPLSVMQKFSMMNVSLDFTGCTFVYFNDEITAVEEGDTTPYCYGVAADIGTTTAAVYIYNLNTGELIATKSALNKQTAYGADVITRNSCVRDNPEMLQRLRDCVIDTLNELLEEARSEYQDLKENIYHVVLCGNSTMQHLFYGMNPYFLGVNPFANIIKEEVVVTGRETGLCCNPNAVVEFLPLLGGFVGADTTSVLLTLTKKDKIYLMVDLGTNGELAVGTFPKFLAASTACGPALEGGNIACGMRGTNGAIEKVSFKNNQLTYKVIGEGTPQGLCGSAIIDAVAELRKAGLIDETGTLLDPDECRRMNPYSPWIRYLHEAEEYNMAFYFTEGEHPVYISQKDIRQIQMAKSSICSGCLALLEEAGLTLESIDYLVLAGAFGNYIDIDNALSIGLLPPVSREKIISIGNGAGQGVQSFLLDQSYRVRAKNIANNCIHVSLAENKKFMESYIKNMNFSVEESL</sequence>